<sequence length="126" mass="14793">MLKDMITQFVIACDGKEDYARKLQVIGILHDTNRIQVIIMDYPKGYIFRIKHKKVYEVSERFNKSELLAYVLKEILCAKVIIRRTLNIVKIKDDVDVKNFLDEQDEHCTPPRAITMPKTLITPEKK</sequence>
<keyword evidence="2" id="KW-1185">Reference proteome</keyword>
<evidence type="ECO:0000313" key="1">
    <source>
        <dbReference type="EMBL" id="RHZ88489.1"/>
    </source>
</evidence>
<name>A0A397JJE5_9GLOM</name>
<proteinExistence type="predicted"/>
<reference evidence="1 2" key="1">
    <citation type="submission" date="2018-08" db="EMBL/GenBank/DDBJ databases">
        <title>Genome and evolution of the arbuscular mycorrhizal fungus Diversispora epigaea (formerly Glomus versiforme) and its bacterial endosymbionts.</title>
        <authorList>
            <person name="Sun X."/>
            <person name="Fei Z."/>
            <person name="Harrison M."/>
        </authorList>
    </citation>
    <scope>NUCLEOTIDE SEQUENCE [LARGE SCALE GENOMIC DNA]</scope>
    <source>
        <strain evidence="1 2">IT104</strain>
    </source>
</reference>
<dbReference type="AlphaFoldDB" id="A0A397JJE5"/>
<organism evidence="1 2">
    <name type="scientific">Diversispora epigaea</name>
    <dbReference type="NCBI Taxonomy" id="1348612"/>
    <lineage>
        <taxon>Eukaryota</taxon>
        <taxon>Fungi</taxon>
        <taxon>Fungi incertae sedis</taxon>
        <taxon>Mucoromycota</taxon>
        <taxon>Glomeromycotina</taxon>
        <taxon>Glomeromycetes</taxon>
        <taxon>Diversisporales</taxon>
        <taxon>Diversisporaceae</taxon>
        <taxon>Diversispora</taxon>
    </lineage>
</organism>
<gene>
    <name evidence="1" type="ORF">Glove_22g44</name>
</gene>
<dbReference type="Proteomes" id="UP000266861">
    <property type="component" value="Unassembled WGS sequence"/>
</dbReference>
<accession>A0A397JJE5</accession>
<comment type="caution">
    <text evidence="1">The sequence shown here is derived from an EMBL/GenBank/DDBJ whole genome shotgun (WGS) entry which is preliminary data.</text>
</comment>
<dbReference type="OrthoDB" id="2443818at2759"/>
<protein>
    <submittedName>
        <fullName evidence="1">Uncharacterized protein</fullName>
    </submittedName>
</protein>
<evidence type="ECO:0000313" key="2">
    <source>
        <dbReference type="Proteomes" id="UP000266861"/>
    </source>
</evidence>
<dbReference type="EMBL" id="PQFF01000020">
    <property type="protein sequence ID" value="RHZ88489.1"/>
    <property type="molecule type" value="Genomic_DNA"/>
</dbReference>